<accession>A0A2K2H7B9</accession>
<evidence type="ECO:0000313" key="3">
    <source>
        <dbReference type="Proteomes" id="UP000236340"/>
    </source>
</evidence>
<feature type="chain" id="PRO_5014360669" evidence="1">
    <location>
        <begin position="21"/>
        <end position="262"/>
    </location>
</feature>
<dbReference type="Pfam" id="PF10670">
    <property type="entry name" value="DUF4198"/>
    <property type="match status" value="1"/>
</dbReference>
<keyword evidence="1" id="KW-0732">Signal</keyword>
<evidence type="ECO:0000256" key="1">
    <source>
        <dbReference type="SAM" id="SignalP"/>
    </source>
</evidence>
<dbReference type="EMBL" id="PPFX01000039">
    <property type="protein sequence ID" value="PNU19123.1"/>
    <property type="molecule type" value="Genomic_DNA"/>
</dbReference>
<sequence>MRKSLILFSVLLLAATPCYAHFGTLIPSNDIITQADNKTLGLQVKFIHPMEGHYMEMAKPKQFGVMHNGRKTDLLDSLRAVKGQGPGQSGQFTFWRGDYKIRRPGDYTFFVKPTPYWEPAEDKFIVHYTKVCVGALGLESGWDQPVGLETEIIPLSRPYGLWSGNLFSGRVLLKGKPVPYAEIEVEYLNEAAEGGKIHPPSDPFVTQVIKADADGVFHYAMPKAGWWGFAALSDADWKLQHDGVDKDVEIGAVYWAHTTELQ</sequence>
<dbReference type="AlphaFoldDB" id="A0A2K2H7B9"/>
<proteinExistence type="predicted"/>
<organism evidence="2 3">
    <name type="scientific">Geothermobacter hydrogeniphilus</name>
    <dbReference type="NCBI Taxonomy" id="1969733"/>
    <lineage>
        <taxon>Bacteria</taxon>
        <taxon>Pseudomonadati</taxon>
        <taxon>Thermodesulfobacteriota</taxon>
        <taxon>Desulfuromonadia</taxon>
        <taxon>Desulfuromonadales</taxon>
        <taxon>Geothermobacteraceae</taxon>
        <taxon>Geothermobacter</taxon>
    </lineage>
</organism>
<name>A0A2K2H7B9_9BACT</name>
<dbReference type="Proteomes" id="UP000236340">
    <property type="component" value="Unassembled WGS sequence"/>
</dbReference>
<gene>
    <name evidence="2" type="ORF">C2E25_14090</name>
</gene>
<evidence type="ECO:0000313" key="2">
    <source>
        <dbReference type="EMBL" id="PNU19123.1"/>
    </source>
</evidence>
<dbReference type="OrthoDB" id="9780723at2"/>
<dbReference type="RefSeq" id="WP_103116368.1">
    <property type="nucleotide sequence ID" value="NZ_PPFX01000039.1"/>
</dbReference>
<comment type="caution">
    <text evidence="2">The sequence shown here is derived from an EMBL/GenBank/DDBJ whole genome shotgun (WGS) entry which is preliminary data.</text>
</comment>
<protein>
    <submittedName>
        <fullName evidence="2">DUF4198 domain-containing protein</fullName>
    </submittedName>
</protein>
<dbReference type="InterPro" id="IPR019613">
    <property type="entry name" value="DUF4198"/>
</dbReference>
<reference evidence="2 3" key="1">
    <citation type="journal article" date="2018" name="Genome Announc.">
        <title>Genome Sequence of Geothermobacter sp. HR-1 Iron Reducer from the Loihi Seamount.</title>
        <authorList>
            <person name="Smith H."/>
            <person name="Abuyen K."/>
            <person name="Tremblay J."/>
            <person name="Savalia P."/>
            <person name="Perez-Rodriguez I."/>
            <person name="Emerson D."/>
            <person name="Tully B."/>
            <person name="Amend J."/>
        </authorList>
    </citation>
    <scope>NUCLEOTIDE SEQUENCE [LARGE SCALE GENOMIC DNA]</scope>
    <source>
        <strain evidence="2 3">HR-1</strain>
    </source>
</reference>
<feature type="signal peptide" evidence="1">
    <location>
        <begin position="1"/>
        <end position="20"/>
    </location>
</feature>